<accession>A0ABV0BZG1</accession>
<proteinExistence type="predicted"/>
<keyword evidence="2" id="KW-0560">Oxidoreductase</keyword>
<evidence type="ECO:0000313" key="3">
    <source>
        <dbReference type="Proteomes" id="UP001409291"/>
    </source>
</evidence>
<evidence type="ECO:0000259" key="1">
    <source>
        <dbReference type="PROSITE" id="PS51725"/>
    </source>
</evidence>
<dbReference type="InterPro" id="IPR011008">
    <property type="entry name" value="Dimeric_a/b-barrel"/>
</dbReference>
<dbReference type="Pfam" id="PF03992">
    <property type="entry name" value="ABM"/>
    <property type="match status" value="1"/>
</dbReference>
<dbReference type="SUPFAM" id="SSF54909">
    <property type="entry name" value="Dimeric alpha+beta barrel"/>
    <property type="match status" value="1"/>
</dbReference>
<dbReference type="GO" id="GO:0004497">
    <property type="term" value="F:monooxygenase activity"/>
    <property type="evidence" value="ECO:0007669"/>
    <property type="project" value="UniProtKB-KW"/>
</dbReference>
<dbReference type="RefSeq" id="WP_346583045.1">
    <property type="nucleotide sequence ID" value="NZ_JBDJNQ010000014.1"/>
</dbReference>
<reference evidence="2 3" key="1">
    <citation type="submission" date="2024-04" db="EMBL/GenBank/DDBJ databases">
        <title>WGS of bacteria from Torrens River.</title>
        <authorList>
            <person name="Wyrsch E.R."/>
            <person name="Drigo B."/>
        </authorList>
    </citation>
    <scope>NUCLEOTIDE SEQUENCE [LARGE SCALE GENOMIC DNA]</scope>
    <source>
        <strain evidence="2 3">TWI391</strain>
    </source>
</reference>
<comment type="caution">
    <text evidence="2">The sequence shown here is derived from an EMBL/GenBank/DDBJ whole genome shotgun (WGS) entry which is preliminary data.</text>
</comment>
<dbReference type="PROSITE" id="PS51725">
    <property type="entry name" value="ABM"/>
    <property type="match status" value="1"/>
</dbReference>
<keyword evidence="3" id="KW-1185">Reference proteome</keyword>
<dbReference type="EMBL" id="JBDJNQ010000014">
    <property type="protein sequence ID" value="MEN5380160.1"/>
    <property type="molecule type" value="Genomic_DNA"/>
</dbReference>
<gene>
    <name evidence="2" type="ORF">ABE541_23030</name>
</gene>
<dbReference type="EC" id="1.14.-.-" evidence="2"/>
<dbReference type="Proteomes" id="UP001409291">
    <property type="component" value="Unassembled WGS sequence"/>
</dbReference>
<dbReference type="InterPro" id="IPR052936">
    <property type="entry name" value="Jasmonate_Hydroxylase-like"/>
</dbReference>
<organism evidence="2 3">
    <name type="scientific">Sphingobacterium kitahiroshimense</name>
    <dbReference type="NCBI Taxonomy" id="470446"/>
    <lineage>
        <taxon>Bacteria</taxon>
        <taxon>Pseudomonadati</taxon>
        <taxon>Bacteroidota</taxon>
        <taxon>Sphingobacteriia</taxon>
        <taxon>Sphingobacteriales</taxon>
        <taxon>Sphingobacteriaceae</taxon>
        <taxon>Sphingobacterium</taxon>
    </lineage>
</organism>
<feature type="domain" description="ABM" evidence="1">
    <location>
        <begin position="2"/>
        <end position="90"/>
    </location>
</feature>
<keyword evidence="2" id="KW-0503">Monooxygenase</keyword>
<dbReference type="InterPro" id="IPR007138">
    <property type="entry name" value="ABM_dom"/>
</dbReference>
<name>A0ABV0BZG1_9SPHI</name>
<evidence type="ECO:0000313" key="2">
    <source>
        <dbReference type="EMBL" id="MEN5380160.1"/>
    </source>
</evidence>
<dbReference type="Gene3D" id="3.30.70.100">
    <property type="match status" value="1"/>
</dbReference>
<dbReference type="PANTHER" id="PTHR37811">
    <property type="entry name" value="BLL5343 PROTEIN"/>
    <property type="match status" value="1"/>
</dbReference>
<sequence length="111" mass="12928">MIAVIFEVVPKEGKKEEYLNIAKTLRPELDNIPGFISIERFQSLVDPKKILSLSFWENEESVREWRNLTNHRNAQQAGRSSVFDDYRLRVAAVIRDYGMTPRDESPADNIF</sequence>
<protein>
    <submittedName>
        <fullName evidence="2">Antibiotic biosynthesis monooxygenase</fullName>
        <ecNumber evidence="2">1.14.-.-</ecNumber>
    </submittedName>
</protein>
<dbReference type="PANTHER" id="PTHR37811:SF2">
    <property type="entry name" value="ABM DOMAIN-CONTAINING PROTEIN"/>
    <property type="match status" value="1"/>
</dbReference>